<proteinExistence type="predicted"/>
<sequence length="375" mass="41929">MFAGEVAASLVWSTRLIETHPFLSTQMGAVTDCVRPEEVSKTAPLLDNFGFCLDSFARYRRRQAHAFSSELITLLFDDLATRLTTTPPDEEVVIVVANAASWVAYSRLGLDTRCMNTIYHSCATPGVSQWALTRALQPLRLPVDVWNGDGWTPLVIDFESRNIEWVYNALEGLDDSENDSVGLVGDLLQVLLRCRPIEWKGTMRVLRTILPALSARSDREHYRIKYLVAGLLCSASHWFQDPELGPMMGGESLWPHLAGVANPDYIALAEKLCTIEGWESIISADLPGWLSQLPRIMGPDRTILGYTENHELIFRSMLSRVWAAHEVEVDNMGDDLTLAMAISALTTTWATTSVVDLGMVQNSTDRILRLLRYTI</sequence>
<dbReference type="Proteomes" id="UP001215598">
    <property type="component" value="Unassembled WGS sequence"/>
</dbReference>
<name>A0AAD7JRK1_9AGAR</name>
<accession>A0AAD7JRK1</accession>
<dbReference type="EMBL" id="JARKIB010000019">
    <property type="protein sequence ID" value="KAJ7768945.1"/>
    <property type="molecule type" value="Genomic_DNA"/>
</dbReference>
<gene>
    <name evidence="1" type="ORF">B0H16DRAFT_273863</name>
</gene>
<evidence type="ECO:0000313" key="2">
    <source>
        <dbReference type="Proteomes" id="UP001215598"/>
    </source>
</evidence>
<organism evidence="1 2">
    <name type="scientific">Mycena metata</name>
    <dbReference type="NCBI Taxonomy" id="1033252"/>
    <lineage>
        <taxon>Eukaryota</taxon>
        <taxon>Fungi</taxon>
        <taxon>Dikarya</taxon>
        <taxon>Basidiomycota</taxon>
        <taxon>Agaricomycotina</taxon>
        <taxon>Agaricomycetes</taxon>
        <taxon>Agaricomycetidae</taxon>
        <taxon>Agaricales</taxon>
        <taxon>Marasmiineae</taxon>
        <taxon>Mycenaceae</taxon>
        <taxon>Mycena</taxon>
    </lineage>
</organism>
<reference evidence="1" key="1">
    <citation type="submission" date="2023-03" db="EMBL/GenBank/DDBJ databases">
        <title>Massive genome expansion in bonnet fungi (Mycena s.s.) driven by repeated elements and novel gene families across ecological guilds.</title>
        <authorList>
            <consortium name="Lawrence Berkeley National Laboratory"/>
            <person name="Harder C.B."/>
            <person name="Miyauchi S."/>
            <person name="Viragh M."/>
            <person name="Kuo A."/>
            <person name="Thoen E."/>
            <person name="Andreopoulos B."/>
            <person name="Lu D."/>
            <person name="Skrede I."/>
            <person name="Drula E."/>
            <person name="Henrissat B."/>
            <person name="Morin E."/>
            <person name="Kohler A."/>
            <person name="Barry K."/>
            <person name="LaButti K."/>
            <person name="Morin E."/>
            <person name="Salamov A."/>
            <person name="Lipzen A."/>
            <person name="Mereny Z."/>
            <person name="Hegedus B."/>
            <person name="Baldrian P."/>
            <person name="Stursova M."/>
            <person name="Weitz H."/>
            <person name="Taylor A."/>
            <person name="Grigoriev I.V."/>
            <person name="Nagy L.G."/>
            <person name="Martin F."/>
            <person name="Kauserud H."/>
        </authorList>
    </citation>
    <scope>NUCLEOTIDE SEQUENCE</scope>
    <source>
        <strain evidence="1">CBHHK182m</strain>
    </source>
</reference>
<comment type="caution">
    <text evidence="1">The sequence shown here is derived from an EMBL/GenBank/DDBJ whole genome shotgun (WGS) entry which is preliminary data.</text>
</comment>
<keyword evidence="2" id="KW-1185">Reference proteome</keyword>
<dbReference type="AlphaFoldDB" id="A0AAD7JRK1"/>
<protein>
    <submittedName>
        <fullName evidence="1">Uncharacterized protein</fullName>
    </submittedName>
</protein>
<evidence type="ECO:0000313" key="1">
    <source>
        <dbReference type="EMBL" id="KAJ7768945.1"/>
    </source>
</evidence>